<dbReference type="SMART" id="SM00326">
    <property type="entry name" value="SH3"/>
    <property type="match status" value="1"/>
</dbReference>
<evidence type="ECO:0000313" key="5">
    <source>
        <dbReference type="Proteomes" id="UP000307440"/>
    </source>
</evidence>
<dbReference type="OrthoDB" id="10255964at2759"/>
<dbReference type="InterPro" id="IPR001452">
    <property type="entry name" value="SH3_domain"/>
</dbReference>
<organism evidence="4 5">
    <name type="scientific">Coprinopsis marcescibilis</name>
    <name type="common">Agaric fungus</name>
    <name type="synonym">Psathyrella marcescibilis</name>
    <dbReference type="NCBI Taxonomy" id="230819"/>
    <lineage>
        <taxon>Eukaryota</taxon>
        <taxon>Fungi</taxon>
        <taxon>Dikarya</taxon>
        <taxon>Basidiomycota</taxon>
        <taxon>Agaricomycotina</taxon>
        <taxon>Agaricomycetes</taxon>
        <taxon>Agaricomycetidae</taxon>
        <taxon>Agaricales</taxon>
        <taxon>Agaricineae</taxon>
        <taxon>Psathyrellaceae</taxon>
        <taxon>Coprinopsis</taxon>
    </lineage>
</organism>
<evidence type="ECO:0000259" key="3">
    <source>
        <dbReference type="PROSITE" id="PS50002"/>
    </source>
</evidence>
<protein>
    <recommendedName>
        <fullName evidence="3">SH3 domain-containing protein</fullName>
    </recommendedName>
</protein>
<dbReference type="Pfam" id="PF00018">
    <property type="entry name" value="SH3_1"/>
    <property type="match status" value="1"/>
</dbReference>
<dbReference type="InterPro" id="IPR036028">
    <property type="entry name" value="SH3-like_dom_sf"/>
</dbReference>
<proteinExistence type="predicted"/>
<keyword evidence="5" id="KW-1185">Reference proteome</keyword>
<keyword evidence="1 2" id="KW-0728">SH3 domain</keyword>
<reference evidence="4 5" key="1">
    <citation type="journal article" date="2019" name="Nat. Ecol. Evol.">
        <title>Megaphylogeny resolves global patterns of mushroom evolution.</title>
        <authorList>
            <person name="Varga T."/>
            <person name="Krizsan K."/>
            <person name="Foldi C."/>
            <person name="Dima B."/>
            <person name="Sanchez-Garcia M."/>
            <person name="Sanchez-Ramirez S."/>
            <person name="Szollosi G.J."/>
            <person name="Szarkandi J.G."/>
            <person name="Papp V."/>
            <person name="Albert L."/>
            <person name="Andreopoulos W."/>
            <person name="Angelini C."/>
            <person name="Antonin V."/>
            <person name="Barry K.W."/>
            <person name="Bougher N.L."/>
            <person name="Buchanan P."/>
            <person name="Buyck B."/>
            <person name="Bense V."/>
            <person name="Catcheside P."/>
            <person name="Chovatia M."/>
            <person name="Cooper J."/>
            <person name="Damon W."/>
            <person name="Desjardin D."/>
            <person name="Finy P."/>
            <person name="Geml J."/>
            <person name="Haridas S."/>
            <person name="Hughes K."/>
            <person name="Justo A."/>
            <person name="Karasinski D."/>
            <person name="Kautmanova I."/>
            <person name="Kiss B."/>
            <person name="Kocsube S."/>
            <person name="Kotiranta H."/>
            <person name="LaButti K.M."/>
            <person name="Lechner B.E."/>
            <person name="Liimatainen K."/>
            <person name="Lipzen A."/>
            <person name="Lukacs Z."/>
            <person name="Mihaltcheva S."/>
            <person name="Morgado L.N."/>
            <person name="Niskanen T."/>
            <person name="Noordeloos M.E."/>
            <person name="Ohm R.A."/>
            <person name="Ortiz-Santana B."/>
            <person name="Ovrebo C."/>
            <person name="Racz N."/>
            <person name="Riley R."/>
            <person name="Savchenko A."/>
            <person name="Shiryaev A."/>
            <person name="Soop K."/>
            <person name="Spirin V."/>
            <person name="Szebenyi C."/>
            <person name="Tomsovsky M."/>
            <person name="Tulloss R.E."/>
            <person name="Uehling J."/>
            <person name="Grigoriev I.V."/>
            <person name="Vagvolgyi C."/>
            <person name="Papp T."/>
            <person name="Martin F.M."/>
            <person name="Miettinen O."/>
            <person name="Hibbett D.S."/>
            <person name="Nagy L.G."/>
        </authorList>
    </citation>
    <scope>NUCLEOTIDE SEQUENCE [LARGE SCALE GENOMIC DNA]</scope>
    <source>
        <strain evidence="4 5">CBS 121175</strain>
    </source>
</reference>
<accession>A0A5C3L0K9</accession>
<name>A0A5C3L0K9_COPMA</name>
<dbReference type="Gene3D" id="2.30.30.40">
    <property type="entry name" value="SH3 Domains"/>
    <property type="match status" value="1"/>
</dbReference>
<evidence type="ECO:0000256" key="1">
    <source>
        <dbReference type="ARBA" id="ARBA00022443"/>
    </source>
</evidence>
<dbReference type="AlphaFoldDB" id="A0A5C3L0K9"/>
<dbReference type="SUPFAM" id="SSF50044">
    <property type="entry name" value="SH3-domain"/>
    <property type="match status" value="1"/>
</dbReference>
<evidence type="ECO:0000313" key="4">
    <source>
        <dbReference type="EMBL" id="TFK26148.1"/>
    </source>
</evidence>
<gene>
    <name evidence="4" type="ORF">FA15DRAFT_679829</name>
</gene>
<dbReference type="PROSITE" id="PS50002">
    <property type="entry name" value="SH3"/>
    <property type="match status" value="1"/>
</dbReference>
<feature type="domain" description="SH3" evidence="3">
    <location>
        <begin position="37"/>
        <end position="107"/>
    </location>
</feature>
<dbReference type="STRING" id="230819.A0A5C3L0K9"/>
<sequence length="125" mass="13561">MNVPVSPTDTIASGFSCITPPQSARLQRTEAYPLPTPATSFCIALYPYSDSDPAILSFGKNEVLEVLSRHPSGWWDCLVGGSWNGYGLGGQVRRGWVPSNYVKNMEGRSEARAAMVRNGRSAVKP</sequence>
<dbReference type="EMBL" id="ML210178">
    <property type="protein sequence ID" value="TFK26148.1"/>
    <property type="molecule type" value="Genomic_DNA"/>
</dbReference>
<dbReference type="PRINTS" id="PR00452">
    <property type="entry name" value="SH3DOMAIN"/>
</dbReference>
<dbReference type="Proteomes" id="UP000307440">
    <property type="component" value="Unassembled WGS sequence"/>
</dbReference>
<evidence type="ECO:0000256" key="2">
    <source>
        <dbReference type="PROSITE-ProRule" id="PRU00192"/>
    </source>
</evidence>